<gene>
    <name evidence="1" type="ORF">BTDB27_002980</name>
</gene>
<reference evidence="1" key="1">
    <citation type="submission" date="2014-01" db="EMBL/GenBank/DDBJ databases">
        <title>Draft genome sequence of highly nematicidal Bacillus thuringiensis DB27.</title>
        <authorList>
            <person name="Iatsenko I."/>
            <person name="Pickard D."/>
            <person name="Corton C."/>
            <person name="Dougan G."/>
            <person name="Sommer R.J."/>
        </authorList>
    </citation>
    <scope>NUCLEOTIDE SEQUENCE [LARGE SCALE GENOMIC DNA]</scope>
    <source>
        <strain evidence="1">DB27</strain>
    </source>
</reference>
<dbReference type="HOGENOM" id="CLU_3305225_0_0_9"/>
<protein>
    <submittedName>
        <fullName evidence="1">Uncharacterized protein</fullName>
    </submittedName>
</protein>
<reference evidence="1" key="2">
    <citation type="submission" date="2014-01" db="EMBL/GenBank/DDBJ databases">
        <authorList>
            <person name="Aslett M."/>
        </authorList>
    </citation>
    <scope>NUCLEOTIDE SEQUENCE [LARGE SCALE GENOMIC DNA]</scope>
    <source>
        <strain evidence="1">DB27</strain>
    </source>
</reference>
<dbReference type="Proteomes" id="UP000030682">
    <property type="component" value="Unassembled WGS sequence"/>
</dbReference>
<accession>W8Y5B2</accession>
<name>W8Y5B2_BACTU</name>
<dbReference type="EMBL" id="HG810017">
    <property type="protein sequence ID" value="CDN36638.1"/>
    <property type="molecule type" value="Genomic_DNA"/>
</dbReference>
<proteinExistence type="predicted"/>
<organism evidence="1">
    <name type="scientific">Bacillus thuringiensis DB27</name>
    <dbReference type="NCBI Taxonomy" id="1431339"/>
    <lineage>
        <taxon>Bacteria</taxon>
        <taxon>Bacillati</taxon>
        <taxon>Bacillota</taxon>
        <taxon>Bacilli</taxon>
        <taxon>Bacillales</taxon>
        <taxon>Bacillaceae</taxon>
        <taxon>Bacillus</taxon>
        <taxon>Bacillus cereus group</taxon>
    </lineage>
</organism>
<evidence type="ECO:0000313" key="1">
    <source>
        <dbReference type="EMBL" id="CDN36638.1"/>
    </source>
</evidence>
<sequence length="39" mass="4576">MHFRVGIRFFLGTNNRISCHTMELILENCGDDYVDKICN</sequence>
<dbReference type="AlphaFoldDB" id="W8Y5B2"/>